<dbReference type="InterPro" id="IPR006665">
    <property type="entry name" value="OmpA-like"/>
</dbReference>
<feature type="region of interest" description="Disordered" evidence="9">
    <location>
        <begin position="34"/>
        <end position="58"/>
    </location>
</feature>
<dbReference type="Gene3D" id="3.30.1330.60">
    <property type="entry name" value="OmpA-like domain"/>
    <property type="match status" value="1"/>
</dbReference>
<dbReference type="PROSITE" id="PS51257">
    <property type="entry name" value="PROKAR_LIPOPROTEIN"/>
    <property type="match status" value="1"/>
</dbReference>
<dbReference type="NCBIfam" id="TIGR02802">
    <property type="entry name" value="Pal_lipo"/>
    <property type="match status" value="1"/>
</dbReference>
<dbReference type="InterPro" id="IPR036737">
    <property type="entry name" value="OmpA-like_sf"/>
</dbReference>
<dbReference type="GO" id="GO:0009279">
    <property type="term" value="C:cell outer membrane"/>
    <property type="evidence" value="ECO:0007669"/>
    <property type="project" value="UniProtKB-SubCell"/>
</dbReference>
<dbReference type="PANTHER" id="PTHR30329:SF21">
    <property type="entry name" value="LIPOPROTEIN YIAD-RELATED"/>
    <property type="match status" value="1"/>
</dbReference>
<dbReference type="HAMAP" id="MF_02204">
    <property type="entry name" value="Pal"/>
    <property type="match status" value="1"/>
</dbReference>
<keyword evidence="8" id="KW-0131">Cell cycle</keyword>
<dbReference type="PANTHER" id="PTHR30329">
    <property type="entry name" value="STATOR ELEMENT OF FLAGELLAR MOTOR COMPLEX"/>
    <property type="match status" value="1"/>
</dbReference>
<evidence type="ECO:0000313" key="11">
    <source>
        <dbReference type="EMBL" id="VAW89925.1"/>
    </source>
</evidence>
<evidence type="ECO:0000256" key="3">
    <source>
        <dbReference type="ARBA" id="ARBA00022729"/>
    </source>
</evidence>
<name>A0A3B0Z943_9ZZZZ</name>
<evidence type="ECO:0000256" key="5">
    <source>
        <dbReference type="ARBA" id="ARBA00023139"/>
    </source>
</evidence>
<dbReference type="InterPro" id="IPR050330">
    <property type="entry name" value="Bact_OuterMem_StrucFunc"/>
</dbReference>
<dbReference type="InterPro" id="IPR014169">
    <property type="entry name" value="Pal_lipo_C"/>
</dbReference>
<evidence type="ECO:0000256" key="9">
    <source>
        <dbReference type="SAM" id="MobiDB-lite"/>
    </source>
</evidence>
<evidence type="ECO:0000256" key="8">
    <source>
        <dbReference type="ARBA" id="ARBA00023306"/>
    </source>
</evidence>
<dbReference type="InterPro" id="IPR039001">
    <property type="entry name" value="Pal"/>
</dbReference>
<evidence type="ECO:0000259" key="10">
    <source>
        <dbReference type="PROSITE" id="PS51123"/>
    </source>
</evidence>
<dbReference type="CDD" id="cd07185">
    <property type="entry name" value="OmpA_C-like"/>
    <property type="match status" value="1"/>
</dbReference>
<comment type="subcellular location">
    <subcellularLocation>
        <location evidence="1">Cell outer membrane</location>
    </subcellularLocation>
</comment>
<evidence type="ECO:0000256" key="2">
    <source>
        <dbReference type="ARBA" id="ARBA00022618"/>
    </source>
</evidence>
<dbReference type="Pfam" id="PF00691">
    <property type="entry name" value="OmpA"/>
    <property type="match status" value="1"/>
</dbReference>
<evidence type="ECO:0000256" key="1">
    <source>
        <dbReference type="ARBA" id="ARBA00004442"/>
    </source>
</evidence>
<dbReference type="SUPFAM" id="SSF103088">
    <property type="entry name" value="OmpA-like"/>
    <property type="match status" value="1"/>
</dbReference>
<protein>
    <submittedName>
        <fullName evidence="11">Tol-Pal system peptidoglycan-associated lipoprotein PAL</fullName>
    </submittedName>
</protein>
<organism evidence="11">
    <name type="scientific">hydrothermal vent metagenome</name>
    <dbReference type="NCBI Taxonomy" id="652676"/>
    <lineage>
        <taxon>unclassified sequences</taxon>
        <taxon>metagenomes</taxon>
        <taxon>ecological metagenomes</taxon>
    </lineage>
</organism>
<dbReference type="InterPro" id="IPR006664">
    <property type="entry name" value="OMP_bac"/>
</dbReference>
<dbReference type="AlphaFoldDB" id="A0A3B0Z943"/>
<gene>
    <name evidence="11" type="ORF">MNBD_GAMMA17-2027</name>
</gene>
<keyword evidence="3" id="KW-0732">Signal</keyword>
<evidence type="ECO:0000256" key="7">
    <source>
        <dbReference type="ARBA" id="ARBA00023288"/>
    </source>
</evidence>
<dbReference type="EMBL" id="UOFQ01000162">
    <property type="protein sequence ID" value="VAW89925.1"/>
    <property type="molecule type" value="Genomic_DNA"/>
</dbReference>
<proteinExistence type="inferred from homology"/>
<evidence type="ECO:0000256" key="6">
    <source>
        <dbReference type="ARBA" id="ARBA00023237"/>
    </source>
</evidence>
<dbReference type="GO" id="GO:0051301">
    <property type="term" value="P:cell division"/>
    <property type="evidence" value="ECO:0007669"/>
    <property type="project" value="UniProtKB-KW"/>
</dbReference>
<keyword evidence="4" id="KW-0472">Membrane</keyword>
<keyword evidence="2" id="KW-0132">Cell division</keyword>
<accession>A0A3B0Z943</accession>
<feature type="domain" description="OmpA-like" evidence="10">
    <location>
        <begin position="80"/>
        <end position="197"/>
    </location>
</feature>
<keyword evidence="7 11" id="KW-0449">Lipoprotein</keyword>
<keyword evidence="6" id="KW-0998">Cell outer membrane</keyword>
<keyword evidence="5" id="KW-0564">Palmitate</keyword>
<dbReference type="PRINTS" id="PR01021">
    <property type="entry name" value="OMPADOMAIN"/>
</dbReference>
<evidence type="ECO:0000256" key="4">
    <source>
        <dbReference type="ARBA" id="ARBA00023136"/>
    </source>
</evidence>
<sequence length="197" mass="21488">MNILRKALILVVPVMFLVGCASAPIDTTDDTLTDSASGLNDSSMDDHSGSIAGGNDDAAQITGIQDDSSIGRNELTLSDKSPSNLLNTRVIYFDFDRSKVRAEFTDVIAAHAEYLANNPGAQMKLEGHADERGSREYNIGLGERRGNSIARHFGLQGASRGQLEVVSYGEERPAAMGHDETSWELNRRVEIIYTREQ</sequence>
<dbReference type="PROSITE" id="PS51123">
    <property type="entry name" value="OMPA_2"/>
    <property type="match status" value="1"/>
</dbReference>
<reference evidence="11" key="1">
    <citation type="submission" date="2018-06" db="EMBL/GenBank/DDBJ databases">
        <authorList>
            <person name="Zhirakovskaya E."/>
        </authorList>
    </citation>
    <scope>NUCLEOTIDE SEQUENCE</scope>
</reference>